<organism evidence="3 4">
    <name type="scientific">Mucilaginibacter arboris</name>
    <dbReference type="NCBI Taxonomy" id="2682090"/>
    <lineage>
        <taxon>Bacteria</taxon>
        <taxon>Pseudomonadati</taxon>
        <taxon>Bacteroidota</taxon>
        <taxon>Sphingobacteriia</taxon>
        <taxon>Sphingobacteriales</taxon>
        <taxon>Sphingobacteriaceae</taxon>
        <taxon>Mucilaginibacter</taxon>
    </lineage>
</organism>
<dbReference type="AlphaFoldDB" id="A0A7K1SSE1"/>
<gene>
    <name evidence="3" type="ORF">GO621_00540</name>
</gene>
<dbReference type="GO" id="GO:0016787">
    <property type="term" value="F:hydrolase activity"/>
    <property type="evidence" value="ECO:0007669"/>
    <property type="project" value="UniProtKB-KW"/>
</dbReference>
<dbReference type="Gene3D" id="3.20.20.140">
    <property type="entry name" value="Metal-dependent hydrolases"/>
    <property type="match status" value="1"/>
</dbReference>
<accession>A0A7K1SSE1</accession>
<dbReference type="Proteomes" id="UP000462014">
    <property type="component" value="Unassembled WGS sequence"/>
</dbReference>
<name>A0A7K1SSE1_9SPHI</name>
<dbReference type="Pfam" id="PF04909">
    <property type="entry name" value="Amidohydro_2"/>
    <property type="match status" value="1"/>
</dbReference>
<feature type="domain" description="Amidohydrolase-related" evidence="2">
    <location>
        <begin position="4"/>
        <end position="276"/>
    </location>
</feature>
<evidence type="ECO:0000256" key="1">
    <source>
        <dbReference type="ARBA" id="ARBA00038310"/>
    </source>
</evidence>
<comment type="similarity">
    <text evidence="1">Belongs to the metallo-dependent hydrolases superfamily.</text>
</comment>
<keyword evidence="3" id="KW-0378">Hydrolase</keyword>
<evidence type="ECO:0000259" key="2">
    <source>
        <dbReference type="Pfam" id="PF04909"/>
    </source>
</evidence>
<evidence type="ECO:0000313" key="3">
    <source>
        <dbReference type="EMBL" id="MVN20020.1"/>
    </source>
</evidence>
<dbReference type="InterPro" id="IPR006680">
    <property type="entry name" value="Amidohydro-rel"/>
</dbReference>
<dbReference type="PANTHER" id="PTHR43569">
    <property type="entry name" value="AMIDOHYDROLASE"/>
    <property type="match status" value="1"/>
</dbReference>
<proteinExistence type="inferred from homology"/>
<evidence type="ECO:0000313" key="4">
    <source>
        <dbReference type="Proteomes" id="UP000462014"/>
    </source>
</evidence>
<sequence length="276" mass="31761">MLKIDAHQHFWKFDPVRDSWIDETMSAIQRDFLPEDLKPILKQNGLEGCVAVQSDQSETENEFQLKNAASNDFIKGVVGWVDLCSPQIEERLKYYSQFKLLKGFRHILQGEPDASFMLQKSFMHGISLLNKHHFTYDILIFPIHLQNAKTLAQTFPNQPFVIDHIAKPNIKNKTIDTWKKGIKAIAELENVSCKVSGMVTEADWKNWKPADFTPYLDVVFEAFGTKRVIFGSDWPVCNVAGGYEKMLSIVQNYTSAFTQNEQELFWGGNAIRFYNL</sequence>
<dbReference type="RefSeq" id="WP_157562873.1">
    <property type="nucleotide sequence ID" value="NZ_WPIK01000001.1"/>
</dbReference>
<comment type="caution">
    <text evidence="3">The sequence shown here is derived from an EMBL/GenBank/DDBJ whole genome shotgun (WGS) entry which is preliminary data.</text>
</comment>
<protein>
    <submittedName>
        <fullName evidence="3">Amidohydrolase family protein</fullName>
    </submittedName>
</protein>
<dbReference type="InterPro" id="IPR052350">
    <property type="entry name" value="Metallo-dep_Lactonases"/>
</dbReference>
<dbReference type="InterPro" id="IPR032466">
    <property type="entry name" value="Metal_Hydrolase"/>
</dbReference>
<keyword evidence="4" id="KW-1185">Reference proteome</keyword>
<dbReference type="EMBL" id="WPIK01000001">
    <property type="protein sequence ID" value="MVN20020.1"/>
    <property type="molecule type" value="Genomic_DNA"/>
</dbReference>
<reference evidence="3 4" key="1">
    <citation type="submission" date="2019-12" db="EMBL/GenBank/DDBJ databases">
        <title>Mucilaginibacter sp. HMF7410 genome sequencing and assembly.</title>
        <authorList>
            <person name="Kang H."/>
            <person name="Cha I."/>
            <person name="Kim H."/>
            <person name="Joh K."/>
        </authorList>
    </citation>
    <scope>NUCLEOTIDE SEQUENCE [LARGE SCALE GENOMIC DNA]</scope>
    <source>
        <strain evidence="3 4">HMF7410</strain>
    </source>
</reference>
<dbReference type="SUPFAM" id="SSF51556">
    <property type="entry name" value="Metallo-dependent hydrolases"/>
    <property type="match status" value="1"/>
</dbReference>
<dbReference type="PANTHER" id="PTHR43569:SF2">
    <property type="entry name" value="AMIDOHYDROLASE-RELATED DOMAIN-CONTAINING PROTEIN"/>
    <property type="match status" value="1"/>
</dbReference>